<dbReference type="Proteomes" id="UP000319716">
    <property type="component" value="Unassembled WGS sequence"/>
</dbReference>
<organism evidence="1 2">
    <name type="scientific">Sporolactobacillus inulinus</name>
    <dbReference type="NCBI Taxonomy" id="2078"/>
    <lineage>
        <taxon>Bacteria</taxon>
        <taxon>Bacillati</taxon>
        <taxon>Bacillota</taxon>
        <taxon>Bacilli</taxon>
        <taxon>Bacillales</taxon>
        <taxon>Sporolactobacillaceae</taxon>
        <taxon>Sporolactobacillus</taxon>
    </lineage>
</organism>
<proteinExistence type="predicted"/>
<dbReference type="AlphaFoldDB" id="A0A4Y1Z9Y0"/>
<dbReference type="EMBL" id="BEXB01000008">
    <property type="protein sequence ID" value="GAY75825.1"/>
    <property type="molecule type" value="Genomic_DNA"/>
</dbReference>
<evidence type="ECO:0000313" key="2">
    <source>
        <dbReference type="Proteomes" id="UP000319716"/>
    </source>
</evidence>
<sequence>MAFQKTSVLNGMATLWRRHLSLNSAALAGGRFVLNYLKTRSLPPLFMPKSGSVQFFLLTLIDRIM</sequence>
<name>A0A4Y1Z9Y0_9BACL</name>
<protein>
    <submittedName>
        <fullName evidence="1">Uncharacterized protein</fullName>
    </submittedName>
</protein>
<accession>A0A4Y1Z9Y0</accession>
<reference evidence="1 2" key="1">
    <citation type="submission" date="2017-11" db="EMBL/GenBank/DDBJ databases">
        <title>Draft Genome Sequence of Sporolactobacillus inulinus NBRC 111894 Isolated from Koso, a Japanese Sugar-Vegetable Fermented Beverage.</title>
        <authorList>
            <person name="Chiou T.Y."/>
            <person name="Oshima K."/>
            <person name="Suda W."/>
            <person name="Hattori M."/>
            <person name="Takahashi T."/>
        </authorList>
    </citation>
    <scope>NUCLEOTIDE SEQUENCE [LARGE SCALE GENOMIC DNA]</scope>
    <source>
        <strain evidence="1 2">NBRC111894</strain>
    </source>
</reference>
<comment type="caution">
    <text evidence="1">The sequence shown here is derived from an EMBL/GenBank/DDBJ whole genome shotgun (WGS) entry which is preliminary data.</text>
</comment>
<evidence type="ECO:0000313" key="1">
    <source>
        <dbReference type="EMBL" id="GAY75825.1"/>
    </source>
</evidence>
<gene>
    <name evidence="1" type="ORF">NBRC111894_1379</name>
</gene>